<gene>
    <name evidence="4" type="ORF">BBI01_00215</name>
</gene>
<reference evidence="4 5" key="1">
    <citation type="submission" date="2016-07" db="EMBL/GenBank/DDBJ databases">
        <authorList>
            <person name="Jeong J.-J."/>
            <person name="Kim D.W."/>
            <person name="Sang M.K."/>
            <person name="Choi I.-G."/>
            <person name="Kim K.D."/>
        </authorList>
    </citation>
    <scope>NUCLEOTIDE SEQUENCE [LARGE SCALE GENOMIC DNA]</scope>
    <source>
        <strain evidence="4 5">UTM-3</strain>
    </source>
</reference>
<feature type="domain" description="Peptide-N-glycosidase F N-terminal" evidence="3">
    <location>
        <begin position="12"/>
        <end position="175"/>
    </location>
</feature>
<organism evidence="4 5">
    <name type="scientific">Chryseobacterium artocarpi</name>
    <dbReference type="NCBI Taxonomy" id="1414727"/>
    <lineage>
        <taxon>Bacteria</taxon>
        <taxon>Pseudomonadati</taxon>
        <taxon>Bacteroidota</taxon>
        <taxon>Flavobacteriia</taxon>
        <taxon>Flavobacteriales</taxon>
        <taxon>Weeksellaceae</taxon>
        <taxon>Chryseobacterium group</taxon>
        <taxon>Chryseobacterium</taxon>
    </lineage>
</organism>
<keyword evidence="5" id="KW-1185">Reference proteome</keyword>
<dbReference type="AlphaFoldDB" id="A0A1B8ZZC4"/>
<dbReference type="InterPro" id="IPR008977">
    <property type="entry name" value="PHM/PNGase_F_dom_sf"/>
</dbReference>
<keyword evidence="1" id="KW-0732">Signal</keyword>
<dbReference type="Pfam" id="PF18962">
    <property type="entry name" value="Por_Secre_tail"/>
    <property type="match status" value="1"/>
</dbReference>
<dbReference type="Pfam" id="PF09112">
    <property type="entry name" value="N-glycanase_N"/>
    <property type="match status" value="1"/>
</dbReference>
<name>A0A1B8ZZC4_9FLAO</name>
<evidence type="ECO:0000256" key="1">
    <source>
        <dbReference type="ARBA" id="ARBA00022729"/>
    </source>
</evidence>
<dbReference type="InterPro" id="IPR014784">
    <property type="entry name" value="Cu2_ascorb_mOase-like_C"/>
</dbReference>
<dbReference type="SUPFAM" id="SSF49742">
    <property type="entry name" value="PHM/PNGase F"/>
    <property type="match status" value="1"/>
</dbReference>
<keyword evidence="2" id="KW-1015">Disulfide bond</keyword>
<evidence type="ECO:0000313" key="5">
    <source>
        <dbReference type="Proteomes" id="UP000092651"/>
    </source>
</evidence>
<dbReference type="Gene3D" id="2.60.120.230">
    <property type="match status" value="2"/>
</dbReference>
<dbReference type="RefSeq" id="WP_065392682.1">
    <property type="nucleotide sequence ID" value="NZ_MAYH01000001.1"/>
</dbReference>
<dbReference type="SMART" id="SM01290">
    <property type="entry name" value="N-glycanase_N"/>
    <property type="match status" value="1"/>
</dbReference>
<dbReference type="NCBIfam" id="TIGR04183">
    <property type="entry name" value="Por_Secre_tail"/>
    <property type="match status" value="1"/>
</dbReference>
<evidence type="ECO:0000313" key="4">
    <source>
        <dbReference type="EMBL" id="OCA76925.1"/>
    </source>
</evidence>
<accession>A0A1B8ZZC4</accession>
<dbReference type="InterPro" id="IPR015196">
    <property type="entry name" value="PngaseF_N"/>
</dbReference>
<dbReference type="Proteomes" id="UP000092651">
    <property type="component" value="Unassembled WGS sequence"/>
</dbReference>
<sequence length="445" mass="49801">MFKRLLFSSLLLSGLFKSQSTSMTNLISDAVYYDGYASTVSTPVPPGLIRLGNTRYARKLTDAELNSFKAKIAMRVTIGALCDNYDRLGEVFLAMVPKNQATYEMNDPNVKRIEVGRYITPFMNKNRSPIEVPYTYDISNLYSVFHDTTLRSTYDLYMELDVFGVPYAAQTQVQGCTGRIDVFSGTLTFFSTDNGATPSDYNTLVPLLSYNRLNNYNSTDVTGETVRLVNFNLPESVNNAKFFVISTPHGADNGGEEYIRRQNYTYLDDVQVLTYTPGGISCEPYRVYNTQGNGIYGATPSSFAEWTSWNNWCPGNSVPIRGFTLPSVSAGNHTLKHTIPTAVFNQQKGEVYLSVYMQGKTNASLNVQDVKTIDVNIYPNPTADFVNIKSKEDVASMTLFSIDGRKLSETFKENRINLSSYSAGIYFLNIVLKNGVTFKHKIIKK</sequence>
<dbReference type="EMBL" id="MAYH01000001">
    <property type="protein sequence ID" value="OCA76925.1"/>
    <property type="molecule type" value="Genomic_DNA"/>
</dbReference>
<protein>
    <recommendedName>
        <fullName evidence="3">Peptide-N-glycosidase F N-terminal domain-containing protein</fullName>
    </recommendedName>
</protein>
<comment type="caution">
    <text evidence="4">The sequence shown here is derived from an EMBL/GenBank/DDBJ whole genome shotgun (WGS) entry which is preliminary data.</text>
</comment>
<evidence type="ECO:0000256" key="2">
    <source>
        <dbReference type="ARBA" id="ARBA00023157"/>
    </source>
</evidence>
<dbReference type="InterPro" id="IPR026444">
    <property type="entry name" value="Secre_tail"/>
</dbReference>
<dbReference type="GO" id="GO:0016715">
    <property type="term" value="F:oxidoreductase activity, acting on paired donors, with incorporation or reduction of molecular oxygen, reduced ascorbate as one donor, and incorporation of one atom of oxygen"/>
    <property type="evidence" value="ECO:0007669"/>
    <property type="project" value="InterPro"/>
</dbReference>
<dbReference type="Pfam" id="PF09113">
    <property type="entry name" value="N-glycanase_C"/>
    <property type="match status" value="1"/>
</dbReference>
<dbReference type="InterPro" id="IPR015197">
    <property type="entry name" value="PngaseF_C"/>
</dbReference>
<dbReference type="OrthoDB" id="626993at2"/>
<evidence type="ECO:0000259" key="3">
    <source>
        <dbReference type="SMART" id="SM01290"/>
    </source>
</evidence>
<proteinExistence type="predicted"/>